<dbReference type="Pfam" id="PF00617">
    <property type="entry name" value="RasGEF"/>
    <property type="match status" value="1"/>
</dbReference>
<dbReference type="SMART" id="SM00228">
    <property type="entry name" value="PDZ"/>
    <property type="match status" value="1"/>
</dbReference>
<dbReference type="Gene3D" id="3.10.20.90">
    <property type="entry name" value="Phosphatidylinositol 3-kinase Catalytic Subunit, Chain A, domain 1"/>
    <property type="match status" value="1"/>
</dbReference>
<dbReference type="SUPFAM" id="SSF48366">
    <property type="entry name" value="Ras GEF"/>
    <property type="match status" value="1"/>
</dbReference>
<evidence type="ECO:0000259" key="6">
    <source>
        <dbReference type="PROSITE" id="PS50106"/>
    </source>
</evidence>
<dbReference type="Pfam" id="PF00595">
    <property type="entry name" value="PDZ"/>
    <property type="match status" value="1"/>
</dbReference>
<dbReference type="Proteomes" id="UP001177023">
    <property type="component" value="Unassembled WGS sequence"/>
</dbReference>
<dbReference type="InterPro" id="IPR000595">
    <property type="entry name" value="cNMP-bd_dom"/>
</dbReference>
<reference evidence="9" key="1">
    <citation type="submission" date="2023-06" db="EMBL/GenBank/DDBJ databases">
        <authorList>
            <person name="Delattre M."/>
        </authorList>
    </citation>
    <scope>NUCLEOTIDE SEQUENCE</scope>
    <source>
        <strain evidence="9">AF72</strain>
    </source>
</reference>
<dbReference type="GO" id="GO:0005085">
    <property type="term" value="F:guanyl-nucleotide exchange factor activity"/>
    <property type="evidence" value="ECO:0007669"/>
    <property type="project" value="UniProtKB-KW"/>
</dbReference>
<sequence length="661" mass="74977">MVFAVVPDAGTVVMQNNEKIDAWAVIVNGCVEVVKPSGERVEFKLGDSFGCEAVNSVQYHTGDMRTMVDDCEFVLVEHRDFCSIMSTIGEHIERGRDEATGEVVSEIERRAIGAQVGLVLIKAKPDKLVSHLVEERDGQVDANYIDDFLLTYRVFIHDPVMIFEKLMHWFAEPQYRDRVARIVLLWVNNHYNDFETNREMVKLLERFEQALERDQMYAQQTLLNLACSVKARVRSIKYARRDKDEPMQFSVIGGKEMGAGIFVSDVLPDSAAEEAGLKRADEILEVNDQTLKFVTLQRAIDLLKGSIKLQLVVKNNINGFKELIQKHDKADAKKNHFGPMNGLPHVIPVKGVGAQPNNNTHSKAKMNGNKGYMDKLFTMIRSSKDIDAVDSINEEQFLNLLIRASDTTSDIVRASKSNPDLLSAISSFYGPPKTDSPEHVLKIYRADQTFKYLPVFKETTAQNVVQLALQEFSMTAESGLEWALCEVTVCENISTENTSAKNPLVIKQRKLPPQLENLAERISLNSRYYLKNNNRSEPLVPDDLASDVIKEAQAHILSLNAQVLAAQLTLQDFSVFASIEPTEYVDSLFKLESRYGWPRLDEFETVFNREMWWVATEVCRERSTQRRAKLVKKFIKVARHCRDLRNFNSMFAIVSGLDKPA</sequence>
<dbReference type="CDD" id="cd01785">
    <property type="entry name" value="RA_PDZ-GEF1"/>
    <property type="match status" value="1"/>
</dbReference>
<dbReference type="InterPro" id="IPR000159">
    <property type="entry name" value="RA_dom"/>
</dbReference>
<dbReference type="PANTHER" id="PTHR23113">
    <property type="entry name" value="GUANINE NUCLEOTIDE EXCHANGE FACTOR"/>
    <property type="match status" value="1"/>
</dbReference>
<keyword evidence="10" id="KW-1185">Reference proteome</keyword>
<dbReference type="AlphaFoldDB" id="A0AA36CIX9"/>
<dbReference type="InterPro" id="IPR001478">
    <property type="entry name" value="PDZ"/>
</dbReference>
<feature type="domain" description="PDZ" evidence="6">
    <location>
        <begin position="235"/>
        <end position="306"/>
    </location>
</feature>
<dbReference type="EMBL" id="CATQJA010001981">
    <property type="protein sequence ID" value="CAJ0569222.1"/>
    <property type="molecule type" value="Genomic_DNA"/>
</dbReference>
<feature type="non-terminal residue" evidence="9">
    <location>
        <position position="1"/>
    </location>
</feature>
<evidence type="ECO:0000256" key="2">
    <source>
        <dbReference type="ARBA" id="ARBA00022658"/>
    </source>
</evidence>
<feature type="domain" description="N-terminal Ras-GEF" evidence="8">
    <location>
        <begin position="116"/>
        <end position="234"/>
    </location>
</feature>
<evidence type="ECO:0000259" key="7">
    <source>
        <dbReference type="PROSITE" id="PS50200"/>
    </source>
</evidence>
<name>A0AA36CIX9_9BILA</name>
<evidence type="ECO:0000259" key="8">
    <source>
        <dbReference type="PROSITE" id="PS50212"/>
    </source>
</evidence>
<evidence type="ECO:0000259" key="4">
    <source>
        <dbReference type="PROSITE" id="PS50009"/>
    </source>
</evidence>
<proteinExistence type="inferred from homology"/>
<dbReference type="SUPFAM" id="SSF50156">
    <property type="entry name" value="PDZ domain-like"/>
    <property type="match status" value="1"/>
</dbReference>
<accession>A0AA36CIX9</accession>
<dbReference type="InterPro" id="IPR014710">
    <property type="entry name" value="RmlC-like_jellyroll"/>
</dbReference>
<evidence type="ECO:0000256" key="1">
    <source>
        <dbReference type="ARBA" id="ARBA00010829"/>
    </source>
</evidence>
<dbReference type="Pfam" id="PF00788">
    <property type="entry name" value="RA"/>
    <property type="match status" value="1"/>
</dbReference>
<evidence type="ECO:0000313" key="9">
    <source>
        <dbReference type="EMBL" id="CAJ0569222.1"/>
    </source>
</evidence>
<dbReference type="Gene3D" id="2.30.42.10">
    <property type="match status" value="1"/>
</dbReference>
<dbReference type="Gene3D" id="1.20.870.10">
    <property type="entry name" value="Son of sevenless (SoS) protein Chain: S domain 1"/>
    <property type="match status" value="1"/>
</dbReference>
<dbReference type="GO" id="GO:0016324">
    <property type="term" value="C:apical plasma membrane"/>
    <property type="evidence" value="ECO:0007669"/>
    <property type="project" value="TreeGrafter"/>
</dbReference>
<dbReference type="PROSITE" id="PS50042">
    <property type="entry name" value="CNMP_BINDING_3"/>
    <property type="match status" value="1"/>
</dbReference>
<evidence type="ECO:0000259" key="5">
    <source>
        <dbReference type="PROSITE" id="PS50042"/>
    </source>
</evidence>
<protein>
    <submittedName>
        <fullName evidence="9">Uncharacterized protein</fullName>
    </submittedName>
</protein>
<gene>
    <name evidence="9" type="ORF">MSPICULIGERA_LOCUS7711</name>
</gene>
<dbReference type="GO" id="GO:0007265">
    <property type="term" value="P:Ras protein signal transduction"/>
    <property type="evidence" value="ECO:0007669"/>
    <property type="project" value="TreeGrafter"/>
</dbReference>
<dbReference type="InterPro" id="IPR000651">
    <property type="entry name" value="Ras-like_Gua-exchang_fac_N"/>
</dbReference>
<comment type="similarity">
    <text evidence="1">Belongs to the RAPGEF2 family.</text>
</comment>
<dbReference type="PROSITE" id="PS50106">
    <property type="entry name" value="PDZ"/>
    <property type="match status" value="1"/>
</dbReference>
<feature type="domain" description="Cyclic nucleotide-binding" evidence="5">
    <location>
        <begin position="1"/>
        <end position="85"/>
    </location>
</feature>
<organism evidence="9 10">
    <name type="scientific">Mesorhabditis spiculigera</name>
    <dbReference type="NCBI Taxonomy" id="96644"/>
    <lineage>
        <taxon>Eukaryota</taxon>
        <taxon>Metazoa</taxon>
        <taxon>Ecdysozoa</taxon>
        <taxon>Nematoda</taxon>
        <taxon>Chromadorea</taxon>
        <taxon>Rhabditida</taxon>
        <taxon>Rhabditina</taxon>
        <taxon>Rhabditomorpha</taxon>
        <taxon>Rhabditoidea</taxon>
        <taxon>Rhabditidae</taxon>
        <taxon>Mesorhabditinae</taxon>
        <taxon>Mesorhabditis</taxon>
    </lineage>
</organism>
<feature type="domain" description="Ras-associating" evidence="7">
    <location>
        <begin position="437"/>
        <end position="535"/>
    </location>
</feature>
<dbReference type="Pfam" id="PF00618">
    <property type="entry name" value="RasGEF_N"/>
    <property type="match status" value="1"/>
</dbReference>
<feature type="domain" description="Ras-GEF" evidence="4">
    <location>
        <begin position="560"/>
        <end position="661"/>
    </location>
</feature>
<evidence type="ECO:0000313" key="10">
    <source>
        <dbReference type="Proteomes" id="UP001177023"/>
    </source>
</evidence>
<dbReference type="Gene3D" id="1.10.840.10">
    <property type="entry name" value="Ras guanine-nucleotide exchange factors catalytic domain"/>
    <property type="match status" value="1"/>
</dbReference>
<dbReference type="InterPro" id="IPR008937">
    <property type="entry name" value="Ras-like_GEF"/>
</dbReference>
<dbReference type="PANTHER" id="PTHR23113:SF249">
    <property type="entry name" value="RAP GUANINE NUCLEOTIDE EXCHANGE FACTOR 6"/>
    <property type="match status" value="1"/>
</dbReference>
<dbReference type="InterPro" id="IPR001895">
    <property type="entry name" value="RASGEF_cat_dom"/>
</dbReference>
<dbReference type="InterPro" id="IPR029071">
    <property type="entry name" value="Ubiquitin-like_domsf"/>
</dbReference>
<dbReference type="SMART" id="SM00229">
    <property type="entry name" value="RasGEFN"/>
    <property type="match status" value="1"/>
</dbReference>
<dbReference type="SUPFAM" id="SSF54236">
    <property type="entry name" value="Ubiquitin-like"/>
    <property type="match status" value="1"/>
</dbReference>
<dbReference type="InterPro" id="IPR036034">
    <property type="entry name" value="PDZ_sf"/>
</dbReference>
<dbReference type="SMART" id="SM00314">
    <property type="entry name" value="RA"/>
    <property type="match status" value="1"/>
</dbReference>
<dbReference type="Gene3D" id="2.60.120.10">
    <property type="entry name" value="Jelly Rolls"/>
    <property type="match status" value="1"/>
</dbReference>
<dbReference type="CDD" id="cd00038">
    <property type="entry name" value="CAP_ED"/>
    <property type="match status" value="1"/>
</dbReference>
<dbReference type="InterPro" id="IPR023578">
    <property type="entry name" value="Ras_GEF_dom_sf"/>
</dbReference>
<dbReference type="InterPro" id="IPR036964">
    <property type="entry name" value="RASGEF_cat_dom_sf"/>
</dbReference>
<dbReference type="CDD" id="cd06224">
    <property type="entry name" value="REM"/>
    <property type="match status" value="1"/>
</dbReference>
<dbReference type="PROSITE" id="PS50212">
    <property type="entry name" value="RASGEF_NTER"/>
    <property type="match status" value="1"/>
</dbReference>
<dbReference type="PROSITE" id="PS50009">
    <property type="entry name" value="RASGEF_CAT"/>
    <property type="match status" value="1"/>
</dbReference>
<dbReference type="PROSITE" id="PS50200">
    <property type="entry name" value="RA"/>
    <property type="match status" value="1"/>
</dbReference>
<dbReference type="SUPFAM" id="SSF51206">
    <property type="entry name" value="cAMP-binding domain-like"/>
    <property type="match status" value="1"/>
</dbReference>
<dbReference type="InterPro" id="IPR018490">
    <property type="entry name" value="cNMP-bd_dom_sf"/>
</dbReference>
<evidence type="ECO:0000256" key="3">
    <source>
        <dbReference type="PROSITE-ProRule" id="PRU00168"/>
    </source>
</evidence>
<keyword evidence="2 3" id="KW-0344">Guanine-nucleotide releasing factor</keyword>
<comment type="caution">
    <text evidence="9">The sequence shown here is derived from an EMBL/GenBank/DDBJ whole genome shotgun (WGS) entry which is preliminary data.</text>
</comment>